<evidence type="ECO:0000256" key="25">
    <source>
        <dbReference type="ARBA" id="ARBA00049513"/>
    </source>
</evidence>
<evidence type="ECO:0000256" key="24">
    <source>
        <dbReference type="ARBA" id="ARBA00049447"/>
    </source>
</evidence>
<dbReference type="InterPro" id="IPR035587">
    <property type="entry name" value="DUS-like_FMN-bd"/>
</dbReference>
<evidence type="ECO:0000256" key="4">
    <source>
        <dbReference type="ARBA" id="ARBA00005451"/>
    </source>
</evidence>
<feature type="domain" description="DUS-like FMN-binding" evidence="27">
    <location>
        <begin position="473"/>
        <end position="518"/>
    </location>
</feature>
<comment type="catalytic activity">
    <reaction evidence="24">
        <text>a 5,6-dihydrouridine in mRNA + NADP(+) = a uridine in mRNA + NADPH + H(+)</text>
        <dbReference type="Rhea" id="RHEA:69855"/>
        <dbReference type="Rhea" id="RHEA-COMP:14658"/>
        <dbReference type="Rhea" id="RHEA-COMP:17789"/>
        <dbReference type="ChEBI" id="CHEBI:15378"/>
        <dbReference type="ChEBI" id="CHEBI:57783"/>
        <dbReference type="ChEBI" id="CHEBI:58349"/>
        <dbReference type="ChEBI" id="CHEBI:65315"/>
        <dbReference type="ChEBI" id="CHEBI:74443"/>
    </reaction>
    <physiologicalReaction direction="right-to-left" evidence="24">
        <dbReference type="Rhea" id="RHEA:69857"/>
    </physiologicalReaction>
</comment>
<dbReference type="GO" id="GO:0050660">
    <property type="term" value="F:flavin adenine dinucleotide binding"/>
    <property type="evidence" value="ECO:0007669"/>
    <property type="project" value="InterPro"/>
</dbReference>
<evidence type="ECO:0000256" key="20">
    <source>
        <dbReference type="ARBA" id="ARBA00031322"/>
    </source>
</evidence>
<evidence type="ECO:0000259" key="27">
    <source>
        <dbReference type="Pfam" id="PF01207"/>
    </source>
</evidence>
<evidence type="ECO:0000256" key="11">
    <source>
        <dbReference type="ARBA" id="ARBA00022694"/>
    </source>
</evidence>
<dbReference type="GO" id="GO:0003723">
    <property type="term" value="F:RNA binding"/>
    <property type="evidence" value="ECO:0007669"/>
    <property type="project" value="TreeGrafter"/>
</dbReference>
<protein>
    <recommendedName>
        <fullName evidence="6">tRNA-dihydrouridine(47) synthase [NAD(P)(+)]</fullName>
        <ecNumber evidence="5">1.3.1.89</ecNumber>
    </recommendedName>
    <alternativeName>
        <fullName evidence="20">tRNA-dihydrouridine synthase 3</fullName>
    </alternativeName>
</protein>
<evidence type="ECO:0000256" key="5">
    <source>
        <dbReference type="ARBA" id="ARBA00012376"/>
    </source>
</evidence>
<dbReference type="SUPFAM" id="SSF51395">
    <property type="entry name" value="FMN-linked oxidoreductases"/>
    <property type="match status" value="1"/>
</dbReference>
<dbReference type="InterPro" id="IPR013785">
    <property type="entry name" value="Aldolase_TIM"/>
</dbReference>
<evidence type="ECO:0000256" key="12">
    <source>
        <dbReference type="ARBA" id="ARBA00022723"/>
    </source>
</evidence>
<keyword evidence="19" id="KW-0539">Nucleus</keyword>
<comment type="caution">
    <text evidence="28">The sequence shown here is derived from an EMBL/GenBank/DDBJ whole genome shotgun (WGS) entry which is preliminary data.</text>
</comment>
<feature type="region of interest" description="Disordered" evidence="26">
    <location>
        <begin position="81"/>
        <end position="139"/>
    </location>
</feature>
<evidence type="ECO:0000256" key="2">
    <source>
        <dbReference type="ARBA" id="ARBA00004123"/>
    </source>
</evidence>
<evidence type="ECO:0000313" key="28">
    <source>
        <dbReference type="EMBL" id="KAK2068233.1"/>
    </source>
</evidence>
<evidence type="ECO:0000256" key="1">
    <source>
        <dbReference type="ARBA" id="ARBA00001917"/>
    </source>
</evidence>
<keyword evidence="10" id="KW-0507">mRNA processing</keyword>
<feature type="compositionally biased region" description="Polar residues" evidence="26">
    <location>
        <begin position="46"/>
        <end position="59"/>
    </location>
</feature>
<comment type="catalytic activity">
    <reaction evidence="25">
        <text>5,6-dihydrouridine(47) in tRNA + NADP(+) = uridine(47) in tRNA + NADPH + H(+)</text>
        <dbReference type="Rhea" id="RHEA:53360"/>
        <dbReference type="Rhea" id="RHEA-COMP:13539"/>
        <dbReference type="Rhea" id="RHEA-COMP:13540"/>
        <dbReference type="ChEBI" id="CHEBI:15378"/>
        <dbReference type="ChEBI" id="CHEBI:57783"/>
        <dbReference type="ChEBI" id="CHEBI:58349"/>
        <dbReference type="ChEBI" id="CHEBI:65315"/>
        <dbReference type="ChEBI" id="CHEBI:74443"/>
        <dbReference type="EC" id="1.3.1.89"/>
    </reaction>
    <physiologicalReaction direction="right-to-left" evidence="25">
        <dbReference type="Rhea" id="RHEA:53362"/>
    </physiologicalReaction>
</comment>
<name>A0AAD9HZI4_9PEZI</name>
<keyword evidence="11" id="KW-0819">tRNA processing</keyword>
<evidence type="ECO:0000256" key="26">
    <source>
        <dbReference type="SAM" id="MobiDB-lite"/>
    </source>
</evidence>
<dbReference type="AlphaFoldDB" id="A0AAD9HZI4"/>
<evidence type="ECO:0000256" key="16">
    <source>
        <dbReference type="ARBA" id="ARBA00022857"/>
    </source>
</evidence>
<dbReference type="GO" id="GO:0102265">
    <property type="term" value="F:tRNA-dihydrouridine47 synthase activity"/>
    <property type="evidence" value="ECO:0007669"/>
    <property type="project" value="UniProtKB-EC"/>
</dbReference>
<accession>A0AAD9HZI4</accession>
<evidence type="ECO:0000256" key="23">
    <source>
        <dbReference type="ARBA" id="ARBA00048342"/>
    </source>
</evidence>
<keyword evidence="29" id="KW-1185">Reference proteome</keyword>
<evidence type="ECO:0000256" key="15">
    <source>
        <dbReference type="ARBA" id="ARBA00022833"/>
    </source>
</evidence>
<comment type="subcellular location">
    <subcellularLocation>
        <location evidence="3">Cytoplasm</location>
    </subcellularLocation>
    <subcellularLocation>
        <location evidence="2">Nucleus</location>
    </subcellularLocation>
</comment>
<keyword evidence="9" id="KW-0288">FMN</keyword>
<sequence>MESTAEVVGDRPNPSKRSLGETAENGVADLAKSDGRAAKHAKLEDTASTTSEGALSASTGRRKGVAPIKQEYLIQRDRAELHASKDEVDHVVVDDDAAERSTAPDGLDSRENGRKDSAKHDQAAHEDGHLANANDDGRSGVTNIVPFDVKMKLSRRRVNLEKSEAYIKWVSDDAKLINQCFHLQKGEDTDESSKALQVKEYRAKYVEAPIKPSEKRRIYFGRETPVLAPLTTQGNLPFRRLCVDLGAQATYSEMALATPLLQGTTADWALMKAHESEVTPPRFHPKDQNALAQGYDNAKDLKFGAQLAANNPAFAIKAAEALATYVPHLRVLDLNCGCPIDMLYKRGAGSALLDAPSKLDKMIRGMNAVSGEIPVTAKIRMGVKDDRPTALRLVERLAFGPPDTRDFIGPSGCAAVTLHGRSRQQRYSRAADWGYIAECAAMLETFRQTEGELLDTAREPDPSLLSNGGKMYFLGNGDCFTHQDYFDHLDNAKVDSVMIGRGAIIKPWIFEEIEKGQYLDKSATERLAYIEKFSRYGLDVWGSDEHGIGFTRRFLLEFLSFFHRYVPIGLLDYLPPQMNERPPRYRGRNDLETLLASDNYKDWIKISEMFLGPAHPDFKFQPKHKSNSYEAEG</sequence>
<dbReference type="EMBL" id="JAQQPM010000002">
    <property type="protein sequence ID" value="KAK2068233.1"/>
    <property type="molecule type" value="Genomic_DNA"/>
</dbReference>
<proteinExistence type="inferred from homology"/>
<comment type="similarity">
    <text evidence="4">Belongs to the Dus family. Dus3 subfamily.</text>
</comment>
<keyword evidence="16" id="KW-0521">NADP</keyword>
<evidence type="ECO:0000256" key="10">
    <source>
        <dbReference type="ARBA" id="ARBA00022664"/>
    </source>
</evidence>
<evidence type="ECO:0000256" key="9">
    <source>
        <dbReference type="ARBA" id="ARBA00022643"/>
    </source>
</evidence>
<reference evidence="28" key="1">
    <citation type="journal article" date="2023" name="Mol. Plant Microbe Interact.">
        <title>Elucidating the Obligate Nature and Biological Capacity of an Invasive Fungal Corn Pathogen.</title>
        <authorList>
            <person name="MacCready J.S."/>
            <person name="Roggenkamp E.M."/>
            <person name="Gdanetz K."/>
            <person name="Chilvers M.I."/>
        </authorList>
    </citation>
    <scope>NUCLEOTIDE SEQUENCE</scope>
    <source>
        <strain evidence="28">PM02</strain>
    </source>
</reference>
<dbReference type="GO" id="GO:0006397">
    <property type="term" value="P:mRNA processing"/>
    <property type="evidence" value="ECO:0007669"/>
    <property type="project" value="UniProtKB-KW"/>
</dbReference>
<keyword evidence="12" id="KW-0479">Metal-binding</keyword>
<keyword evidence="14" id="KW-0863">Zinc-finger</keyword>
<dbReference type="GO" id="GO:0008270">
    <property type="term" value="F:zinc ion binding"/>
    <property type="evidence" value="ECO:0007669"/>
    <property type="project" value="UniProtKB-KW"/>
</dbReference>
<dbReference type="Pfam" id="PF01207">
    <property type="entry name" value="Dus"/>
    <property type="match status" value="2"/>
</dbReference>
<comment type="catalytic activity">
    <reaction evidence="23">
        <text>a 5,6-dihydrouridine in mRNA + NAD(+) = a uridine in mRNA + NADH + H(+)</text>
        <dbReference type="Rhea" id="RHEA:69851"/>
        <dbReference type="Rhea" id="RHEA-COMP:14658"/>
        <dbReference type="Rhea" id="RHEA-COMP:17789"/>
        <dbReference type="ChEBI" id="CHEBI:15378"/>
        <dbReference type="ChEBI" id="CHEBI:57540"/>
        <dbReference type="ChEBI" id="CHEBI:57945"/>
        <dbReference type="ChEBI" id="CHEBI:65315"/>
        <dbReference type="ChEBI" id="CHEBI:74443"/>
    </reaction>
    <physiologicalReaction direction="right-to-left" evidence="23">
        <dbReference type="Rhea" id="RHEA:69853"/>
    </physiologicalReaction>
</comment>
<keyword evidence="13" id="KW-0677">Repeat</keyword>
<evidence type="ECO:0000256" key="17">
    <source>
        <dbReference type="ARBA" id="ARBA00023002"/>
    </source>
</evidence>
<dbReference type="InterPro" id="IPR018517">
    <property type="entry name" value="tRNA_hU_synthase_CS"/>
</dbReference>
<evidence type="ECO:0000256" key="21">
    <source>
        <dbReference type="ARBA" id="ARBA00045934"/>
    </source>
</evidence>
<feature type="compositionally biased region" description="Basic and acidic residues" evidence="26">
    <location>
        <begin position="81"/>
        <end position="93"/>
    </location>
</feature>
<evidence type="ECO:0000256" key="8">
    <source>
        <dbReference type="ARBA" id="ARBA00022630"/>
    </source>
</evidence>
<evidence type="ECO:0000256" key="18">
    <source>
        <dbReference type="ARBA" id="ARBA00023027"/>
    </source>
</evidence>
<feature type="compositionally biased region" description="Basic and acidic residues" evidence="26">
    <location>
        <begin position="107"/>
        <end position="129"/>
    </location>
</feature>
<keyword evidence="15" id="KW-0862">Zinc</keyword>
<organism evidence="28 29">
    <name type="scientific">Phyllachora maydis</name>
    <dbReference type="NCBI Taxonomy" id="1825666"/>
    <lineage>
        <taxon>Eukaryota</taxon>
        <taxon>Fungi</taxon>
        <taxon>Dikarya</taxon>
        <taxon>Ascomycota</taxon>
        <taxon>Pezizomycotina</taxon>
        <taxon>Sordariomycetes</taxon>
        <taxon>Sordariomycetidae</taxon>
        <taxon>Phyllachorales</taxon>
        <taxon>Phyllachoraceae</taxon>
        <taxon>Phyllachora</taxon>
    </lineage>
</organism>
<gene>
    <name evidence="28" type="ORF">P8C59_002885</name>
</gene>
<dbReference type="FunFam" id="3.20.20.70:FF:000145">
    <property type="entry name" value="tRNA-dihydrouridine(47) synthase [NAD(P)(+)]"/>
    <property type="match status" value="1"/>
</dbReference>
<keyword evidence="17" id="KW-0560">Oxidoreductase</keyword>
<evidence type="ECO:0000256" key="6">
    <source>
        <dbReference type="ARBA" id="ARBA00022143"/>
    </source>
</evidence>
<evidence type="ECO:0000256" key="22">
    <source>
        <dbReference type="ARBA" id="ARBA00048266"/>
    </source>
</evidence>
<evidence type="ECO:0000256" key="7">
    <source>
        <dbReference type="ARBA" id="ARBA00022490"/>
    </source>
</evidence>
<evidence type="ECO:0000313" key="29">
    <source>
        <dbReference type="Proteomes" id="UP001217918"/>
    </source>
</evidence>
<feature type="domain" description="DUS-like FMN-binding" evidence="27">
    <location>
        <begin position="227"/>
        <end position="439"/>
    </location>
</feature>
<comment type="cofactor">
    <cofactor evidence="1">
        <name>FMN</name>
        <dbReference type="ChEBI" id="CHEBI:58210"/>
    </cofactor>
</comment>
<evidence type="ECO:0000256" key="13">
    <source>
        <dbReference type="ARBA" id="ARBA00022737"/>
    </source>
</evidence>
<keyword evidence="7" id="KW-0963">Cytoplasm</keyword>
<dbReference type="GO" id="GO:0005634">
    <property type="term" value="C:nucleus"/>
    <property type="evidence" value="ECO:0007669"/>
    <property type="project" value="UniProtKB-SubCell"/>
</dbReference>
<evidence type="ECO:0000256" key="19">
    <source>
        <dbReference type="ARBA" id="ARBA00023242"/>
    </source>
</evidence>
<dbReference type="PANTHER" id="PTHR45846">
    <property type="entry name" value="TRNA-DIHYDROURIDINE(47) SYNTHASE [NAD(P)(+)]-LIKE"/>
    <property type="match status" value="1"/>
</dbReference>
<dbReference type="Gene3D" id="3.20.20.70">
    <property type="entry name" value="Aldolase class I"/>
    <property type="match status" value="1"/>
</dbReference>
<feature type="region of interest" description="Disordered" evidence="26">
    <location>
        <begin position="1"/>
        <end position="68"/>
    </location>
</feature>
<dbReference type="GO" id="GO:0005737">
    <property type="term" value="C:cytoplasm"/>
    <property type="evidence" value="ECO:0007669"/>
    <property type="project" value="UniProtKB-SubCell"/>
</dbReference>
<comment type="catalytic activity">
    <reaction evidence="22">
        <text>5,6-dihydrouridine(47) in tRNA + NAD(+) = uridine(47) in tRNA + NADH + H(+)</text>
        <dbReference type="Rhea" id="RHEA:53364"/>
        <dbReference type="Rhea" id="RHEA-COMP:13539"/>
        <dbReference type="Rhea" id="RHEA-COMP:13540"/>
        <dbReference type="ChEBI" id="CHEBI:15378"/>
        <dbReference type="ChEBI" id="CHEBI:57540"/>
        <dbReference type="ChEBI" id="CHEBI:57945"/>
        <dbReference type="ChEBI" id="CHEBI:65315"/>
        <dbReference type="ChEBI" id="CHEBI:74443"/>
        <dbReference type="EC" id="1.3.1.89"/>
    </reaction>
    <physiologicalReaction direction="right-to-left" evidence="22">
        <dbReference type="Rhea" id="RHEA:53366"/>
    </physiologicalReaction>
</comment>
<comment type="function">
    <text evidence="21">Catalyzes the synthesis of dihydrouridine, a modified base found in the D-loop of most tRNAs. Specifically modifies U47 in cytoplasmic tRNAs. Catalyzes the synthesis of dihydrouridine in some mRNAs, thereby affecting their translation.</text>
</comment>
<evidence type="ECO:0000256" key="3">
    <source>
        <dbReference type="ARBA" id="ARBA00004496"/>
    </source>
</evidence>
<keyword evidence="8" id="KW-0285">Flavoprotein</keyword>
<dbReference type="PANTHER" id="PTHR45846:SF1">
    <property type="entry name" value="TRNA-DIHYDROURIDINE(47) SYNTHASE [NAD(P)(+)]-LIKE"/>
    <property type="match status" value="1"/>
</dbReference>
<dbReference type="CDD" id="cd02801">
    <property type="entry name" value="DUS_like_FMN"/>
    <property type="match status" value="1"/>
</dbReference>
<evidence type="ECO:0000256" key="14">
    <source>
        <dbReference type="ARBA" id="ARBA00022771"/>
    </source>
</evidence>
<feature type="compositionally biased region" description="Basic and acidic residues" evidence="26">
    <location>
        <begin position="31"/>
        <end position="45"/>
    </location>
</feature>
<dbReference type="EC" id="1.3.1.89" evidence="5"/>
<dbReference type="Proteomes" id="UP001217918">
    <property type="component" value="Unassembled WGS sequence"/>
</dbReference>
<dbReference type="PROSITE" id="PS01136">
    <property type="entry name" value="UPF0034"/>
    <property type="match status" value="1"/>
</dbReference>
<keyword evidence="18" id="KW-0520">NAD</keyword>